<evidence type="ECO:0000313" key="1">
    <source>
        <dbReference type="EMBL" id="GCE30705.1"/>
    </source>
</evidence>
<organism evidence="1 2">
    <name type="scientific">Dictyobacter alpinus</name>
    <dbReference type="NCBI Taxonomy" id="2014873"/>
    <lineage>
        <taxon>Bacteria</taxon>
        <taxon>Bacillati</taxon>
        <taxon>Chloroflexota</taxon>
        <taxon>Ktedonobacteria</taxon>
        <taxon>Ktedonobacterales</taxon>
        <taxon>Dictyobacteraceae</taxon>
        <taxon>Dictyobacter</taxon>
    </lineage>
</organism>
<gene>
    <name evidence="1" type="ORF">KDA_61890</name>
</gene>
<accession>A0A402BH52</accession>
<protein>
    <submittedName>
        <fullName evidence="1">Uncharacterized protein</fullName>
    </submittedName>
</protein>
<proteinExistence type="predicted"/>
<evidence type="ECO:0000313" key="2">
    <source>
        <dbReference type="Proteomes" id="UP000287171"/>
    </source>
</evidence>
<name>A0A402BH52_9CHLR</name>
<comment type="caution">
    <text evidence="1">The sequence shown here is derived from an EMBL/GenBank/DDBJ whole genome shotgun (WGS) entry which is preliminary data.</text>
</comment>
<dbReference type="AlphaFoldDB" id="A0A402BH52"/>
<keyword evidence="2" id="KW-1185">Reference proteome</keyword>
<sequence length="59" mass="6580">MRIDRSGHGDSMLYLWLTAHKKTTGGSAPVVHQAGNAYHNDRKSGKKHACSYLRVITKE</sequence>
<reference evidence="2" key="1">
    <citation type="submission" date="2018-12" db="EMBL/GenBank/DDBJ databases">
        <title>Tengunoibacter tsumagoiensis gen. nov., sp. nov., Dictyobacter kobayashii sp. nov., D. alpinus sp. nov., and D. joshuensis sp. nov. and description of Dictyobacteraceae fam. nov. within the order Ktedonobacterales isolated from Tengu-no-mugimeshi.</title>
        <authorList>
            <person name="Wang C.M."/>
            <person name="Zheng Y."/>
            <person name="Sakai Y."/>
            <person name="Toyoda A."/>
            <person name="Minakuchi Y."/>
            <person name="Abe K."/>
            <person name="Yokota A."/>
            <person name="Yabe S."/>
        </authorList>
    </citation>
    <scope>NUCLEOTIDE SEQUENCE [LARGE SCALE GENOMIC DNA]</scope>
    <source>
        <strain evidence="2">Uno16</strain>
    </source>
</reference>
<dbReference type="Proteomes" id="UP000287171">
    <property type="component" value="Unassembled WGS sequence"/>
</dbReference>
<dbReference type="EMBL" id="BIFT01000002">
    <property type="protein sequence ID" value="GCE30705.1"/>
    <property type="molecule type" value="Genomic_DNA"/>
</dbReference>